<sequence length="118" mass="12599">MFKIFKNRVCSFTFTLLILFFVQIIEGNASFVKNQFQESTAVIVSTAENNAVIKVVDSAIIYGVEEQNSVAFGRAEKVSAYSGSAFWGGIGIVSLLASLCCGDIVGAVVSILGMLCTL</sequence>
<dbReference type="EMBL" id="CP031843">
    <property type="protein sequence ID" value="QEE09640.1"/>
    <property type="molecule type" value="Genomic_DNA"/>
</dbReference>
<dbReference type="AlphaFoldDB" id="A0A5B9CZT9"/>
<name>A0A5B9CZT9_9HYPH</name>
<keyword evidence="1" id="KW-0812">Transmembrane</keyword>
<evidence type="ECO:0000313" key="2">
    <source>
        <dbReference type="EMBL" id="QEE09640.1"/>
    </source>
</evidence>
<accession>A0A5B9CZT9</accession>
<evidence type="ECO:0000313" key="3">
    <source>
        <dbReference type="Proteomes" id="UP000321940"/>
    </source>
</evidence>
<dbReference type="RefSeq" id="WP_120102021.1">
    <property type="nucleotide sequence ID" value="NZ_CP031843.2"/>
</dbReference>
<gene>
    <name evidence="2" type="ORF">D1093_08585</name>
</gene>
<dbReference type="Proteomes" id="UP000321940">
    <property type="component" value="Chromosome"/>
</dbReference>
<evidence type="ECO:0000256" key="1">
    <source>
        <dbReference type="SAM" id="Phobius"/>
    </source>
</evidence>
<feature type="transmembrane region" description="Helical" evidence="1">
    <location>
        <begin position="86"/>
        <end position="115"/>
    </location>
</feature>
<proteinExistence type="predicted"/>
<keyword evidence="3" id="KW-1185">Reference proteome</keyword>
<keyword evidence="1" id="KW-0472">Membrane</keyword>
<protein>
    <submittedName>
        <fullName evidence="2">Uncharacterized protein</fullName>
    </submittedName>
</protein>
<keyword evidence="1" id="KW-1133">Transmembrane helix</keyword>
<organism evidence="2 3">
    <name type="scientific">Bartonella kosoyi</name>
    <dbReference type="NCBI Taxonomy" id="2133959"/>
    <lineage>
        <taxon>Bacteria</taxon>
        <taxon>Pseudomonadati</taxon>
        <taxon>Pseudomonadota</taxon>
        <taxon>Alphaproteobacteria</taxon>
        <taxon>Hyphomicrobiales</taxon>
        <taxon>Bartonellaceae</taxon>
        <taxon>Bartonella</taxon>
    </lineage>
</organism>
<reference evidence="2 3" key="1">
    <citation type="journal article" date="2020" name="Int. J. Syst. Evol. Microbiol.">
        <title>Bartonella kosoyi sp. nov. and Bartonella krasnovii sp. nov., two novel species closely related to the zoonotic Bartonella elizabethae, isolated from black rats and wild desert rodent-fleas.</title>
        <authorList>
            <person name="Gutierrez R."/>
            <person name="Shalit T."/>
            <person name="Markus B."/>
            <person name="Yuan C."/>
            <person name="Nachum-Biala Y."/>
            <person name="Elad D."/>
            <person name="Harrus S."/>
        </authorList>
    </citation>
    <scope>NUCLEOTIDE SEQUENCE [LARGE SCALE GENOMIC DNA]</scope>
    <source>
        <strain evidence="2 3">Tel Aviv</strain>
    </source>
</reference>
<dbReference type="KEGG" id="bky:D1093_08585"/>